<dbReference type="GO" id="GO:0008179">
    <property type="term" value="F:adenylate cyclase binding"/>
    <property type="evidence" value="ECO:0007669"/>
    <property type="project" value="TreeGrafter"/>
</dbReference>
<reference evidence="4" key="1">
    <citation type="submission" date="2021-01" db="EMBL/GenBank/DDBJ databases">
        <title>Metabolic potential, ecology and presence of endohyphal bacteria is reflected in genomic diversity of Mucoromycotina.</title>
        <authorList>
            <person name="Muszewska A."/>
            <person name="Okrasinska A."/>
            <person name="Steczkiewicz K."/>
            <person name="Drgas O."/>
            <person name="Orlowska M."/>
            <person name="Perlinska-Lenart U."/>
            <person name="Aleksandrzak-Piekarczyk T."/>
            <person name="Szatraj K."/>
            <person name="Zielenkiewicz U."/>
            <person name="Pilsyk S."/>
            <person name="Malc E."/>
            <person name="Mieczkowski P."/>
            <person name="Kruszewska J.S."/>
            <person name="Biernat P."/>
            <person name="Pawlowska J."/>
        </authorList>
    </citation>
    <scope>NUCLEOTIDE SEQUENCE</scope>
    <source>
        <strain evidence="4">WA0000018081</strain>
    </source>
</reference>
<dbReference type="SMART" id="SM00673">
    <property type="entry name" value="CARP"/>
    <property type="match status" value="2"/>
</dbReference>
<sequence>DPKYVEWTRAFGSFIESLAVFVKEEYPTGLTWNAQGEKPEYFIDAPAQESSGAAAVFAEINKGTSVTANLRKVDRSEMIHKNPSLRSAPIVTTSAGSPPKRQGPPTPNKPDKYTLKKAAKTSLEANKWVVENHEGNHQVVIEETAINQAVYIFNCKNSTIRIKGKVNAITMDSCTKCGIAVDSTVSTVDIVNCKSFGLQVFNVVPTIAVDKCDSGEIYLSKECLGVEILSAKSTALNVLVPEDIEAEESEYKEVPVPEQFKTTIVNGKLVTVTVEHTG</sequence>
<dbReference type="GO" id="GO:0007015">
    <property type="term" value="P:actin filament organization"/>
    <property type="evidence" value="ECO:0007669"/>
    <property type="project" value="TreeGrafter"/>
</dbReference>
<evidence type="ECO:0000256" key="1">
    <source>
        <dbReference type="ARBA" id="ARBA00007659"/>
    </source>
</evidence>
<accession>A0A8H7VQF6</accession>
<dbReference type="PROSITE" id="PS51329">
    <property type="entry name" value="C_CAP_COFACTOR_C"/>
    <property type="match status" value="1"/>
</dbReference>
<dbReference type="InterPro" id="IPR001837">
    <property type="entry name" value="Adenylate_cyclase-assoc_CAP"/>
</dbReference>
<evidence type="ECO:0000256" key="2">
    <source>
        <dbReference type="SAM" id="MobiDB-lite"/>
    </source>
</evidence>
<feature type="non-terminal residue" evidence="4">
    <location>
        <position position="1"/>
    </location>
</feature>
<proteinExistence type="inferred from homology"/>
<dbReference type="GO" id="GO:0003779">
    <property type="term" value="F:actin binding"/>
    <property type="evidence" value="ECO:0007669"/>
    <property type="project" value="InterPro"/>
</dbReference>
<dbReference type="SUPFAM" id="SSF69340">
    <property type="entry name" value="C-terminal domain of adenylylcyclase associated protein"/>
    <property type="match status" value="1"/>
</dbReference>
<evidence type="ECO:0000259" key="3">
    <source>
        <dbReference type="PROSITE" id="PS51329"/>
    </source>
</evidence>
<dbReference type="InterPro" id="IPR016098">
    <property type="entry name" value="CAP/MinC_C"/>
</dbReference>
<dbReference type="Pfam" id="PF08603">
    <property type="entry name" value="CAP_C"/>
    <property type="match status" value="1"/>
</dbReference>
<dbReference type="GO" id="GO:0019933">
    <property type="term" value="P:cAMP-mediated signaling"/>
    <property type="evidence" value="ECO:0007669"/>
    <property type="project" value="TreeGrafter"/>
</dbReference>
<organism evidence="4 5">
    <name type="scientific">Thamnidium elegans</name>
    <dbReference type="NCBI Taxonomy" id="101142"/>
    <lineage>
        <taxon>Eukaryota</taxon>
        <taxon>Fungi</taxon>
        <taxon>Fungi incertae sedis</taxon>
        <taxon>Mucoromycota</taxon>
        <taxon>Mucoromycotina</taxon>
        <taxon>Mucoromycetes</taxon>
        <taxon>Mucorales</taxon>
        <taxon>Mucorineae</taxon>
        <taxon>Mucoraceae</taxon>
        <taxon>Thamnidium</taxon>
    </lineage>
</organism>
<dbReference type="AlphaFoldDB" id="A0A8H7VQF6"/>
<dbReference type="PANTHER" id="PTHR10652">
    <property type="entry name" value="ADENYLYL CYCLASE-ASSOCIATED PROTEIN"/>
    <property type="match status" value="1"/>
</dbReference>
<gene>
    <name evidence="4" type="ORF">INT48_002828</name>
</gene>
<dbReference type="Gene3D" id="1.25.40.330">
    <property type="entry name" value="Adenylate cyclase-associated CAP, N-terminal domain"/>
    <property type="match status" value="1"/>
</dbReference>
<feature type="domain" description="C-CAP/cofactor C-like" evidence="3">
    <location>
        <begin position="116"/>
        <end position="256"/>
    </location>
</feature>
<dbReference type="GO" id="GO:0005737">
    <property type="term" value="C:cytoplasm"/>
    <property type="evidence" value="ECO:0007669"/>
    <property type="project" value="TreeGrafter"/>
</dbReference>
<evidence type="ECO:0000313" key="5">
    <source>
        <dbReference type="Proteomes" id="UP000613177"/>
    </source>
</evidence>
<dbReference type="Proteomes" id="UP000613177">
    <property type="component" value="Unassembled WGS sequence"/>
</dbReference>
<protein>
    <recommendedName>
        <fullName evidence="3">C-CAP/cofactor C-like domain-containing protein</fullName>
    </recommendedName>
</protein>
<evidence type="ECO:0000313" key="4">
    <source>
        <dbReference type="EMBL" id="KAG2229250.1"/>
    </source>
</evidence>
<dbReference type="InterPro" id="IPR036222">
    <property type="entry name" value="CAP_N_sf"/>
</dbReference>
<keyword evidence="5" id="KW-1185">Reference proteome</keyword>
<feature type="region of interest" description="Disordered" evidence="2">
    <location>
        <begin position="81"/>
        <end position="113"/>
    </location>
</feature>
<dbReference type="Gene3D" id="2.160.20.70">
    <property type="match status" value="1"/>
</dbReference>
<dbReference type="InterPro" id="IPR017901">
    <property type="entry name" value="C-CAP_CF_C-like"/>
</dbReference>
<dbReference type="InterPro" id="IPR036223">
    <property type="entry name" value="CAP_C_sf"/>
</dbReference>
<name>A0A8H7VQF6_9FUNG</name>
<dbReference type="InterPro" id="IPR006599">
    <property type="entry name" value="CARP_motif"/>
</dbReference>
<dbReference type="SUPFAM" id="SSF101278">
    <property type="entry name" value="N-terminal domain of adenylylcyclase associated protein, CAP"/>
    <property type="match status" value="1"/>
</dbReference>
<dbReference type="EMBL" id="JAEPRE010000292">
    <property type="protein sequence ID" value="KAG2229250.1"/>
    <property type="molecule type" value="Genomic_DNA"/>
</dbReference>
<dbReference type="InterPro" id="IPR013912">
    <property type="entry name" value="Adenylate_cyclase-assoc_CAP_C"/>
</dbReference>
<comment type="caution">
    <text evidence="4">The sequence shown here is derived from an EMBL/GenBank/DDBJ whole genome shotgun (WGS) entry which is preliminary data.</text>
</comment>
<comment type="similarity">
    <text evidence="1">Belongs to the CAP family.</text>
</comment>
<dbReference type="PANTHER" id="PTHR10652:SF0">
    <property type="entry name" value="ADENYLYL CYCLASE-ASSOCIATED PROTEIN"/>
    <property type="match status" value="1"/>
</dbReference>